<dbReference type="OrthoDB" id="9920496at2"/>
<reference evidence="1 2" key="1">
    <citation type="journal article" date="2010" name="Stand. Genomic Sci.">
        <title>Complete genome sequence of Denitrovibrio acetiphilus type strain (N2460).</title>
        <authorList>
            <person name="Kiss H."/>
            <person name="Lang E."/>
            <person name="Lapidus A."/>
            <person name="Copeland A."/>
            <person name="Nolan M."/>
            <person name="Glavina Del Rio T."/>
            <person name="Chen F."/>
            <person name="Lucas S."/>
            <person name="Tice H."/>
            <person name="Cheng J.F."/>
            <person name="Han C."/>
            <person name="Goodwin L."/>
            <person name="Pitluck S."/>
            <person name="Liolios K."/>
            <person name="Pati A."/>
            <person name="Ivanova N."/>
            <person name="Mavromatis K."/>
            <person name="Chen A."/>
            <person name="Palaniappan K."/>
            <person name="Land M."/>
            <person name="Hauser L."/>
            <person name="Chang Y.J."/>
            <person name="Jeffries C.D."/>
            <person name="Detter J.C."/>
            <person name="Brettin T."/>
            <person name="Spring S."/>
            <person name="Rohde M."/>
            <person name="Goker M."/>
            <person name="Woyke T."/>
            <person name="Bristow J."/>
            <person name="Eisen J.A."/>
            <person name="Markowitz V."/>
            <person name="Hugenholtz P."/>
            <person name="Kyrpides N.C."/>
            <person name="Klenk H.P."/>
        </authorList>
    </citation>
    <scope>NUCLEOTIDE SEQUENCE [LARGE SCALE GENOMIC DNA]</scope>
    <source>
        <strain evidence="2">DSM 12809 / NBRC 114555 / N2460</strain>
    </source>
</reference>
<dbReference type="RefSeq" id="WP_013011510.1">
    <property type="nucleotide sequence ID" value="NC_013943.1"/>
</dbReference>
<gene>
    <name evidence="1" type="ordered locus">Dacet_2246</name>
</gene>
<accession>D4H2Y5</accession>
<organism evidence="1 2">
    <name type="scientific">Denitrovibrio acetiphilus (strain DSM 12809 / NBRC 114555 / N2460)</name>
    <dbReference type="NCBI Taxonomy" id="522772"/>
    <lineage>
        <taxon>Bacteria</taxon>
        <taxon>Pseudomonadati</taxon>
        <taxon>Deferribacterota</taxon>
        <taxon>Deferribacteres</taxon>
        <taxon>Deferribacterales</taxon>
        <taxon>Geovibrionaceae</taxon>
        <taxon>Denitrovibrio</taxon>
    </lineage>
</organism>
<dbReference type="PaxDb" id="522772-Dacet_2246"/>
<dbReference type="STRING" id="522772.Dacet_2246"/>
<evidence type="ECO:0000313" key="1">
    <source>
        <dbReference type="EMBL" id="ADD69008.1"/>
    </source>
</evidence>
<dbReference type="EMBL" id="CP001968">
    <property type="protein sequence ID" value="ADD69008.1"/>
    <property type="molecule type" value="Genomic_DNA"/>
</dbReference>
<dbReference type="AlphaFoldDB" id="D4H2Y5"/>
<protein>
    <submittedName>
        <fullName evidence="1">Uncharacterized protein</fullName>
    </submittedName>
</protein>
<dbReference type="KEGG" id="dap:Dacet_2246"/>
<proteinExistence type="predicted"/>
<dbReference type="Proteomes" id="UP000002012">
    <property type="component" value="Chromosome"/>
</dbReference>
<keyword evidence="2" id="KW-1185">Reference proteome</keyword>
<name>D4H2Y5_DENA2</name>
<dbReference type="InParanoid" id="D4H2Y5"/>
<sequence>MSIEISDIIQTVGSVASLVLIPIWRSINCLRDSQNKTNVILARDYVTKKECQHKHNLLHTDIVRIHGRIDEKTPRR</sequence>
<dbReference type="HOGENOM" id="CLU_2648520_0_0_0"/>
<evidence type="ECO:0000313" key="2">
    <source>
        <dbReference type="Proteomes" id="UP000002012"/>
    </source>
</evidence>